<evidence type="ECO:0000313" key="22">
    <source>
        <dbReference type="Proteomes" id="UP001346149"/>
    </source>
</evidence>
<dbReference type="Pfam" id="PF00560">
    <property type="entry name" value="LRR_1"/>
    <property type="match status" value="2"/>
</dbReference>
<dbReference type="Gene3D" id="3.80.10.10">
    <property type="entry name" value="Ribonuclease Inhibitor"/>
    <property type="match status" value="2"/>
</dbReference>
<dbReference type="FunFam" id="3.80.10.10:FF:000234">
    <property type="entry name" value="Probable inactive receptor kinase RLK902"/>
    <property type="match status" value="1"/>
</dbReference>
<dbReference type="Pfam" id="PF13855">
    <property type="entry name" value="LRR_8"/>
    <property type="match status" value="1"/>
</dbReference>
<evidence type="ECO:0000256" key="4">
    <source>
        <dbReference type="ARBA" id="ARBA00022614"/>
    </source>
</evidence>
<dbReference type="EMBL" id="JAXQNO010000002">
    <property type="protein sequence ID" value="KAK4803327.1"/>
    <property type="molecule type" value="Genomic_DNA"/>
</dbReference>
<dbReference type="GO" id="GO:0006511">
    <property type="term" value="P:ubiquitin-dependent protein catabolic process"/>
    <property type="evidence" value="ECO:0007669"/>
    <property type="project" value="UniProtKB-ARBA"/>
</dbReference>
<keyword evidence="4" id="KW-0433">Leucine-rich repeat</keyword>
<keyword evidence="12 17" id="KW-1133">Transmembrane helix</keyword>
<dbReference type="Proteomes" id="UP001346149">
    <property type="component" value="Unassembled WGS sequence"/>
</dbReference>
<evidence type="ECO:0000256" key="18">
    <source>
        <dbReference type="SAM" id="SignalP"/>
    </source>
</evidence>
<dbReference type="InterPro" id="IPR000608">
    <property type="entry name" value="UBC"/>
</dbReference>
<evidence type="ECO:0000256" key="17">
    <source>
        <dbReference type="SAM" id="Phobius"/>
    </source>
</evidence>
<dbReference type="GO" id="GO:0004842">
    <property type="term" value="F:ubiquitin-protein transferase activity"/>
    <property type="evidence" value="ECO:0007669"/>
    <property type="project" value="UniProtKB-ARBA"/>
</dbReference>
<feature type="signal peptide" evidence="18">
    <location>
        <begin position="1"/>
        <end position="21"/>
    </location>
</feature>
<evidence type="ECO:0000256" key="9">
    <source>
        <dbReference type="ARBA" id="ARBA00022741"/>
    </source>
</evidence>
<dbReference type="InterPro" id="IPR050994">
    <property type="entry name" value="At_inactive_RLKs"/>
</dbReference>
<keyword evidence="10" id="KW-0833">Ubl conjugation pathway</keyword>
<dbReference type="GO" id="GO:0004672">
    <property type="term" value="F:protein kinase activity"/>
    <property type="evidence" value="ECO:0007669"/>
    <property type="project" value="InterPro"/>
</dbReference>
<feature type="compositionally biased region" description="Polar residues" evidence="16">
    <location>
        <begin position="853"/>
        <end position="862"/>
    </location>
</feature>
<dbReference type="SMART" id="SM00212">
    <property type="entry name" value="UBCc"/>
    <property type="match status" value="1"/>
</dbReference>
<dbReference type="Pfam" id="PF00069">
    <property type="entry name" value="Pkinase"/>
    <property type="match status" value="1"/>
</dbReference>
<keyword evidence="3" id="KW-0597">Phosphoprotein</keyword>
<dbReference type="InterPro" id="IPR000719">
    <property type="entry name" value="Prot_kinase_dom"/>
</dbReference>
<dbReference type="Pfam" id="PF00179">
    <property type="entry name" value="UQ_con"/>
    <property type="match status" value="1"/>
</dbReference>
<keyword evidence="13 17" id="KW-0472">Membrane</keyword>
<dbReference type="InterPro" id="IPR011009">
    <property type="entry name" value="Kinase-like_dom_sf"/>
</dbReference>
<evidence type="ECO:0000259" key="19">
    <source>
        <dbReference type="PROSITE" id="PS50011"/>
    </source>
</evidence>
<dbReference type="PANTHER" id="PTHR48010">
    <property type="entry name" value="OS05G0588300 PROTEIN"/>
    <property type="match status" value="1"/>
</dbReference>
<dbReference type="InterPro" id="IPR001611">
    <property type="entry name" value="Leu-rich_rpt"/>
</dbReference>
<feature type="transmembrane region" description="Helical" evidence="17">
    <location>
        <begin position="248"/>
        <end position="270"/>
    </location>
</feature>
<evidence type="ECO:0000256" key="3">
    <source>
        <dbReference type="ARBA" id="ARBA00022553"/>
    </source>
</evidence>
<feature type="domain" description="Protein kinase" evidence="19">
    <location>
        <begin position="321"/>
        <end position="591"/>
    </location>
</feature>
<dbReference type="Gene3D" id="3.30.200.20">
    <property type="entry name" value="Phosphorylase Kinase, domain 1"/>
    <property type="match status" value="1"/>
</dbReference>
<feature type="region of interest" description="Disordered" evidence="16">
    <location>
        <begin position="827"/>
        <end position="902"/>
    </location>
</feature>
<dbReference type="GO" id="GO:0005524">
    <property type="term" value="F:ATP binding"/>
    <property type="evidence" value="ECO:0007669"/>
    <property type="project" value="UniProtKB-KW"/>
</dbReference>
<dbReference type="SUPFAM" id="SSF56112">
    <property type="entry name" value="Protein kinase-like (PK-like)"/>
    <property type="match status" value="1"/>
</dbReference>
<feature type="compositionally biased region" description="Polar residues" evidence="16">
    <location>
        <begin position="887"/>
        <end position="902"/>
    </location>
</feature>
<evidence type="ECO:0000256" key="1">
    <source>
        <dbReference type="ARBA" id="ARBA00004370"/>
    </source>
</evidence>
<keyword evidence="5" id="KW-0808">Transferase</keyword>
<evidence type="ECO:0000256" key="2">
    <source>
        <dbReference type="ARBA" id="ARBA00008684"/>
    </source>
</evidence>
<evidence type="ECO:0000256" key="12">
    <source>
        <dbReference type="ARBA" id="ARBA00022989"/>
    </source>
</evidence>
<feature type="chain" id="PRO_5043026093" description="Protein kinase domain-containing protein" evidence="18">
    <location>
        <begin position="22"/>
        <end position="967"/>
    </location>
</feature>
<dbReference type="SMART" id="SM00220">
    <property type="entry name" value="S_TKc"/>
    <property type="match status" value="1"/>
</dbReference>
<dbReference type="CDD" id="cd23792">
    <property type="entry name" value="UBCc_UBE2D"/>
    <property type="match status" value="1"/>
</dbReference>
<dbReference type="InterPro" id="IPR008271">
    <property type="entry name" value="Ser/Thr_kinase_AS"/>
</dbReference>
<reference evidence="21 22" key="1">
    <citation type="journal article" date="2023" name="Hortic Res">
        <title>Pangenome of water caltrop reveals structural variations and asymmetric subgenome divergence after allopolyploidization.</title>
        <authorList>
            <person name="Zhang X."/>
            <person name="Chen Y."/>
            <person name="Wang L."/>
            <person name="Yuan Y."/>
            <person name="Fang M."/>
            <person name="Shi L."/>
            <person name="Lu R."/>
            <person name="Comes H.P."/>
            <person name="Ma Y."/>
            <person name="Chen Y."/>
            <person name="Huang G."/>
            <person name="Zhou Y."/>
            <person name="Zheng Z."/>
            <person name="Qiu Y."/>
        </authorList>
    </citation>
    <scope>NUCLEOTIDE SEQUENCE [LARGE SCALE GENOMIC DNA]</scope>
    <source>
        <strain evidence="21">F231</strain>
    </source>
</reference>
<dbReference type="PROSITE" id="PS50011">
    <property type="entry name" value="PROTEIN_KINASE_DOM"/>
    <property type="match status" value="1"/>
</dbReference>
<dbReference type="InterPro" id="IPR023313">
    <property type="entry name" value="UBQ-conjugating_AS"/>
</dbReference>
<evidence type="ECO:0000256" key="6">
    <source>
        <dbReference type="ARBA" id="ARBA00022692"/>
    </source>
</evidence>
<dbReference type="GO" id="GO:0016020">
    <property type="term" value="C:membrane"/>
    <property type="evidence" value="ECO:0007669"/>
    <property type="project" value="UniProtKB-SubCell"/>
</dbReference>
<comment type="subcellular location">
    <subcellularLocation>
        <location evidence="1">Membrane</location>
    </subcellularLocation>
</comment>
<keyword evidence="11" id="KW-0067">ATP-binding</keyword>
<evidence type="ECO:0000259" key="20">
    <source>
        <dbReference type="PROSITE" id="PS50127"/>
    </source>
</evidence>
<keyword evidence="9" id="KW-0547">Nucleotide-binding</keyword>
<dbReference type="InterPro" id="IPR013210">
    <property type="entry name" value="LRR_N_plant-typ"/>
</dbReference>
<dbReference type="PROSITE" id="PS00183">
    <property type="entry name" value="UBC_1"/>
    <property type="match status" value="1"/>
</dbReference>
<keyword evidence="6 17" id="KW-0812">Transmembrane</keyword>
<evidence type="ECO:0000256" key="7">
    <source>
        <dbReference type="ARBA" id="ARBA00022729"/>
    </source>
</evidence>
<comment type="caution">
    <text evidence="21">The sequence shown here is derived from an EMBL/GenBank/DDBJ whole genome shotgun (WGS) entry which is preliminary data.</text>
</comment>
<dbReference type="AlphaFoldDB" id="A0AAN7RGK4"/>
<dbReference type="Pfam" id="PF08263">
    <property type="entry name" value="LRRNT_2"/>
    <property type="match status" value="1"/>
</dbReference>
<comment type="similarity">
    <text evidence="2">Belongs to the protein kinase superfamily. Ser/Thr protein kinase family.</text>
</comment>
<evidence type="ECO:0000256" key="16">
    <source>
        <dbReference type="SAM" id="MobiDB-lite"/>
    </source>
</evidence>
<keyword evidence="7 18" id="KW-0732">Signal</keyword>
<organism evidence="21 22">
    <name type="scientific">Trapa natans</name>
    <name type="common">Water chestnut</name>
    <dbReference type="NCBI Taxonomy" id="22666"/>
    <lineage>
        <taxon>Eukaryota</taxon>
        <taxon>Viridiplantae</taxon>
        <taxon>Streptophyta</taxon>
        <taxon>Embryophyta</taxon>
        <taxon>Tracheophyta</taxon>
        <taxon>Spermatophyta</taxon>
        <taxon>Magnoliopsida</taxon>
        <taxon>eudicotyledons</taxon>
        <taxon>Gunneridae</taxon>
        <taxon>Pentapetalae</taxon>
        <taxon>rosids</taxon>
        <taxon>malvids</taxon>
        <taxon>Myrtales</taxon>
        <taxon>Lythraceae</taxon>
        <taxon>Trapa</taxon>
    </lineage>
</organism>
<dbReference type="SUPFAM" id="SSF52058">
    <property type="entry name" value="L domain-like"/>
    <property type="match status" value="1"/>
</dbReference>
<evidence type="ECO:0000256" key="13">
    <source>
        <dbReference type="ARBA" id="ARBA00023136"/>
    </source>
</evidence>
<proteinExistence type="inferred from homology"/>
<protein>
    <recommendedName>
        <fullName evidence="23">Protein kinase domain-containing protein</fullName>
    </recommendedName>
</protein>
<dbReference type="InterPro" id="IPR016135">
    <property type="entry name" value="UBQ-conjugating_enzyme/RWD"/>
</dbReference>
<evidence type="ECO:0008006" key="23">
    <source>
        <dbReference type="Google" id="ProtNLM"/>
    </source>
</evidence>
<dbReference type="FunFam" id="3.10.110.10:FF:000001">
    <property type="entry name" value="Ubiquitin-conjugating enzyme 28, E2"/>
    <property type="match status" value="1"/>
</dbReference>
<evidence type="ECO:0000256" key="10">
    <source>
        <dbReference type="ARBA" id="ARBA00022786"/>
    </source>
</evidence>
<evidence type="ECO:0000256" key="11">
    <source>
        <dbReference type="ARBA" id="ARBA00022840"/>
    </source>
</evidence>
<comment type="pathway">
    <text evidence="14">Protein modification.</text>
</comment>
<dbReference type="InterPro" id="IPR032675">
    <property type="entry name" value="LRR_dom_sf"/>
</dbReference>
<feature type="domain" description="UBC core" evidence="20">
    <location>
        <begin position="627"/>
        <end position="773"/>
    </location>
</feature>
<keyword evidence="22" id="KW-1185">Reference proteome</keyword>
<dbReference type="PROSITE" id="PS50127">
    <property type="entry name" value="UBC_2"/>
    <property type="match status" value="1"/>
</dbReference>
<name>A0AAN7RGK4_TRANT</name>
<feature type="active site" description="Glycyl thioester intermediate" evidence="15">
    <location>
        <position position="711"/>
    </location>
</feature>
<dbReference type="PANTHER" id="PTHR48010:SF6">
    <property type="entry name" value="OS01G0223600 PROTEIN"/>
    <property type="match status" value="1"/>
</dbReference>
<dbReference type="FunFam" id="3.30.200.20:FF:000307">
    <property type="entry name" value="pollen receptor-like kinase 1"/>
    <property type="match status" value="1"/>
</dbReference>
<gene>
    <name evidence="21" type="ORF">SAY86_001530</name>
</gene>
<dbReference type="Gene3D" id="1.10.510.10">
    <property type="entry name" value="Transferase(Phosphotransferase) domain 1"/>
    <property type="match status" value="1"/>
</dbReference>
<evidence type="ECO:0000256" key="14">
    <source>
        <dbReference type="ARBA" id="ARBA00043952"/>
    </source>
</evidence>
<evidence type="ECO:0000256" key="5">
    <source>
        <dbReference type="ARBA" id="ARBA00022679"/>
    </source>
</evidence>
<dbReference type="SUPFAM" id="SSF54495">
    <property type="entry name" value="UBC-like"/>
    <property type="match status" value="1"/>
</dbReference>
<sequence length="967" mass="107525">MNTLSVLSLLLFLGLLIQVYADLMEDKQSLLDFISSLPHSRYINWREDTPVCNYWTGVTCSKDESRIVAVRLPGVGFYGPIPANTLSRLSDLRILSLRSNRISGSFPSDLAHLKKLSYLYLQFNNFSGPLPHDFSIWKKLVIVNLSDNGFNGSIPSSLSNLTQLVGLNLANNILSGEIPDLKLPYLQLINLTNNNLNGTIPESLQRFPDSLFSGNNISFHNSTSPISPSFPPASGVHLKPQRWRLHGAVFLGIIAAGCILGVAFLALTCYSRKKHRGGSSVKLQKAKMSPEKEISRGEDASNSLTFFDGYNYAFDLEDLLRASAEVLGKGTFGISYKAILEDVNTLVVKRLREVGVGKREFEQQMEIFGNIRHENVVQLMAYYYSKDEKLMVYEYNSRGSVSSMLHGSRGEDPISLDWDARMRIATGAARGIARIHLENSGKFVHGDIKSSNIFLNSQNYGAVSDVGLASVTSMLSPAISRASGYRAPEVTDTRKAGQPSDVFSFGIVLLELLTGKFPIFYTRGDEMVHLARWVHSVVREEWTAEVFDVELMRFPNIEEELVEMLQIALACVVRLPDRRPKMLEVGRSSVLSVRGTREVPGKPSWTTGKSERTFMGPSCKGLIELVMASKRILKELKDLQKDPPTSCSAGPVAEDMFHWQATIMGPPDSPYAGGVFLVTIHFPPDYPFKPPKVAFRTKVFHPNINSNGSICLDILKEQWSPALTISKVLLSICSLLTDPNPDDPLVPEIAHMYKTDRSKYEATARSWTQKNIEESGKHSLLLSLFSSTVHLFSHSHDATDSSSDEEHERCFQRRVKKFVHEITVGSVVQRSGQKRKPKRGGLLAGRQDMESTIGRSPLTNFPNPSPSVESTPEKKESSETAAAAATYNSGDESQTARSPTSVLRCQPELPFRRRPHSGRDYVHRAGELLGLLEVRLVLGRLRHVRLQGLRGGRSEERVPRGRLPKPG</sequence>
<evidence type="ECO:0000256" key="15">
    <source>
        <dbReference type="PROSITE-ProRule" id="PRU10133"/>
    </source>
</evidence>
<dbReference type="Gene3D" id="3.10.110.10">
    <property type="entry name" value="Ubiquitin Conjugating Enzyme"/>
    <property type="match status" value="1"/>
</dbReference>
<dbReference type="FunFam" id="1.10.510.10:FF:000095">
    <property type="entry name" value="protein STRUBBELIG-RECEPTOR FAMILY 8"/>
    <property type="match status" value="1"/>
</dbReference>
<evidence type="ECO:0000313" key="21">
    <source>
        <dbReference type="EMBL" id="KAK4803327.1"/>
    </source>
</evidence>
<dbReference type="PROSITE" id="PS00108">
    <property type="entry name" value="PROTEIN_KINASE_ST"/>
    <property type="match status" value="1"/>
</dbReference>
<accession>A0AAN7RGK4</accession>
<evidence type="ECO:0000256" key="8">
    <source>
        <dbReference type="ARBA" id="ARBA00022737"/>
    </source>
</evidence>
<keyword evidence="8" id="KW-0677">Repeat</keyword>